<keyword evidence="3" id="KW-0472">Membrane</keyword>
<gene>
    <name evidence="8" type="ORF">DI549_12905</name>
</gene>
<evidence type="ECO:0000256" key="3">
    <source>
        <dbReference type="ARBA" id="ARBA00023136"/>
    </source>
</evidence>
<feature type="chain" id="PRO_5015849530" evidence="6">
    <location>
        <begin position="23"/>
        <end position="261"/>
    </location>
</feature>
<keyword evidence="4" id="KW-0998">Cell outer membrane</keyword>
<evidence type="ECO:0000256" key="4">
    <source>
        <dbReference type="ARBA" id="ARBA00023237"/>
    </source>
</evidence>
<reference evidence="8 9" key="1">
    <citation type="submission" date="2017-08" db="EMBL/GenBank/DDBJ databases">
        <title>Infants hospitalized years apart are colonized by the same room-sourced microbial strains.</title>
        <authorList>
            <person name="Brooks B."/>
            <person name="Olm M.R."/>
            <person name="Firek B.A."/>
            <person name="Baker R."/>
            <person name="Thomas B.C."/>
            <person name="Morowitz M.J."/>
            <person name="Banfield J.F."/>
        </authorList>
    </citation>
    <scope>NUCLEOTIDE SEQUENCE [LARGE SCALE GENOMIC DNA]</scope>
    <source>
        <strain evidence="8">S2_005_001_R2_27</strain>
    </source>
</reference>
<evidence type="ECO:0000256" key="5">
    <source>
        <dbReference type="ARBA" id="ARBA00038306"/>
    </source>
</evidence>
<dbReference type="InterPro" id="IPR051692">
    <property type="entry name" value="OMP-like"/>
</dbReference>
<dbReference type="PANTHER" id="PTHR34001">
    <property type="entry name" value="BLL7405 PROTEIN"/>
    <property type="match status" value="1"/>
</dbReference>
<evidence type="ECO:0000313" key="8">
    <source>
        <dbReference type="EMBL" id="PZQ81862.1"/>
    </source>
</evidence>
<feature type="domain" description="Outer membrane protein beta-barrel" evidence="7">
    <location>
        <begin position="17"/>
        <end position="230"/>
    </location>
</feature>
<name>A0A2W5QY23_ANCNO</name>
<dbReference type="InterPro" id="IPR011250">
    <property type="entry name" value="OMP/PagP_B-barrel"/>
</dbReference>
<dbReference type="AlphaFoldDB" id="A0A2W5QY23"/>
<sequence>MTRPVLSAGVAVCLLSAAVALAVPVSAADMGYPVKAPPPEAATGFSWTGFHAGANLGYGGGDFSYPFNISAFGGRIAGDLALSSGGMVGGGQFGYDHQFDNGLVLGLEADLQWSGVDGDLVANGNYAASIGIPALADVDATTSIDWFGTLRARAGYGWDRVLVYATGGAAYGKVAWQADVALSAPGFGFVDTIRADDIQWGWTAGAGVEYALTDLWVLRAEYLFVDLGTQTLSLSPNPILTGSVDVQTGLHLGRVAVNYKF</sequence>
<dbReference type="Proteomes" id="UP000248887">
    <property type="component" value="Unassembled WGS sequence"/>
</dbReference>
<dbReference type="Gene3D" id="2.40.160.20">
    <property type="match status" value="1"/>
</dbReference>
<evidence type="ECO:0000259" key="7">
    <source>
        <dbReference type="Pfam" id="PF13505"/>
    </source>
</evidence>
<dbReference type="Pfam" id="PF13505">
    <property type="entry name" value="OMP_b-brl"/>
    <property type="match status" value="1"/>
</dbReference>
<keyword evidence="2 6" id="KW-0732">Signal</keyword>
<organism evidence="8 9">
    <name type="scientific">Ancylobacter novellus</name>
    <name type="common">Thiobacillus novellus</name>
    <dbReference type="NCBI Taxonomy" id="921"/>
    <lineage>
        <taxon>Bacteria</taxon>
        <taxon>Pseudomonadati</taxon>
        <taxon>Pseudomonadota</taxon>
        <taxon>Alphaproteobacteria</taxon>
        <taxon>Hyphomicrobiales</taxon>
        <taxon>Xanthobacteraceae</taxon>
        <taxon>Ancylobacter</taxon>
    </lineage>
</organism>
<evidence type="ECO:0000256" key="1">
    <source>
        <dbReference type="ARBA" id="ARBA00004442"/>
    </source>
</evidence>
<evidence type="ECO:0000256" key="2">
    <source>
        <dbReference type="ARBA" id="ARBA00022729"/>
    </source>
</evidence>
<comment type="subcellular location">
    <subcellularLocation>
        <location evidence="1">Cell outer membrane</location>
    </subcellularLocation>
</comment>
<dbReference type="EMBL" id="QFQD01000038">
    <property type="protein sequence ID" value="PZQ81862.1"/>
    <property type="molecule type" value="Genomic_DNA"/>
</dbReference>
<accession>A0A2W5QY23</accession>
<evidence type="ECO:0000256" key="6">
    <source>
        <dbReference type="SAM" id="SignalP"/>
    </source>
</evidence>
<proteinExistence type="inferred from homology"/>
<dbReference type="SUPFAM" id="SSF56925">
    <property type="entry name" value="OMPA-like"/>
    <property type="match status" value="1"/>
</dbReference>
<dbReference type="GO" id="GO:0009279">
    <property type="term" value="C:cell outer membrane"/>
    <property type="evidence" value="ECO:0007669"/>
    <property type="project" value="UniProtKB-SubCell"/>
</dbReference>
<comment type="similarity">
    <text evidence="5">Belongs to the Omp25/RopB family.</text>
</comment>
<protein>
    <submittedName>
        <fullName evidence="8">Porin family protein</fullName>
    </submittedName>
</protein>
<evidence type="ECO:0000313" key="9">
    <source>
        <dbReference type="Proteomes" id="UP000248887"/>
    </source>
</evidence>
<feature type="signal peptide" evidence="6">
    <location>
        <begin position="1"/>
        <end position="22"/>
    </location>
</feature>
<dbReference type="InterPro" id="IPR027385">
    <property type="entry name" value="Beta-barrel_OMP"/>
</dbReference>
<dbReference type="PANTHER" id="PTHR34001:SF3">
    <property type="entry name" value="BLL7405 PROTEIN"/>
    <property type="match status" value="1"/>
</dbReference>
<comment type="caution">
    <text evidence="8">The sequence shown here is derived from an EMBL/GenBank/DDBJ whole genome shotgun (WGS) entry which is preliminary data.</text>
</comment>